<keyword evidence="1" id="KW-0732">Signal</keyword>
<dbReference type="EMBL" id="CM001403">
    <property type="protein sequence ID" value="EHQ27747.1"/>
    <property type="molecule type" value="Genomic_DNA"/>
</dbReference>
<feature type="chain" id="PRO_5003558684" evidence="1">
    <location>
        <begin position="23"/>
        <end position="412"/>
    </location>
</feature>
<dbReference type="PANTHER" id="PTHR10151">
    <property type="entry name" value="ECTONUCLEOTIDE PYROPHOSPHATASE/PHOSPHODIESTERASE"/>
    <property type="match status" value="1"/>
</dbReference>
<dbReference type="RefSeq" id="WP_008508311.1">
    <property type="nucleotide sequence ID" value="NZ_CM001403.1"/>
</dbReference>
<dbReference type="Proteomes" id="UP000002774">
    <property type="component" value="Chromosome"/>
</dbReference>
<dbReference type="eggNOG" id="COG1524">
    <property type="taxonomic scope" value="Bacteria"/>
</dbReference>
<name>H1XZQ5_9SPHI</name>
<dbReference type="GO" id="GO:0016787">
    <property type="term" value="F:hydrolase activity"/>
    <property type="evidence" value="ECO:0007669"/>
    <property type="project" value="UniProtKB-ARBA"/>
</dbReference>
<evidence type="ECO:0000256" key="1">
    <source>
        <dbReference type="SAM" id="SignalP"/>
    </source>
</evidence>
<evidence type="ECO:0000313" key="2">
    <source>
        <dbReference type="EMBL" id="EHQ27747.1"/>
    </source>
</evidence>
<protein>
    <submittedName>
        <fullName evidence="2">Type I phosphodiesterase/nucleotide pyrophosphatase</fullName>
    </submittedName>
</protein>
<dbReference type="STRING" id="714943.Mucpa_3649"/>
<feature type="signal peptide" evidence="1">
    <location>
        <begin position="1"/>
        <end position="22"/>
    </location>
</feature>
<dbReference type="HOGENOM" id="CLU_658315_0_0_10"/>
<sequence>MFKTIICFVACLFLSIAGYAQQRQKKVVYIIADGIPADVMERADIPNFNKIIKAGSYSRMHVGGDKGTYNETPTISAVGYNSLLTGTWVNKHNVPDNSITAPNYNYRHIFEIFKNQYPDKKTAIFSSWTDNRTKLLGDGLPATGNFKPDYAFDGYELDTVRFKHDKKSDYMHLIDEEVVKQAANTIQTSAPDLSWIYLEYTDDMGHRYGDSPEFDKAIDLLDKQVGKIWDAINYRQKNFKEDWLIVITTDHGRDEKTGRGHGGQSERQRTTWMVSNYKNLNTYAQYFDLAIVDIMPSIARYLDVKLPESVTQEIDGTPFIGPVSVTALKVNYIQDHLDLSWKALEKQGKAKIWLATTNDFKTGGKDTYHLLAEVDLSQQHYFGDLKNYPSAFYKIIIEAPSNTLNKWVMLKK</sequence>
<accession>H1XZQ5</accession>
<dbReference type="OrthoDB" id="279982at2"/>
<organism evidence="2 3">
    <name type="scientific">Mucilaginibacter paludis DSM 18603</name>
    <dbReference type="NCBI Taxonomy" id="714943"/>
    <lineage>
        <taxon>Bacteria</taxon>
        <taxon>Pseudomonadati</taxon>
        <taxon>Bacteroidota</taxon>
        <taxon>Sphingobacteriia</taxon>
        <taxon>Sphingobacteriales</taxon>
        <taxon>Sphingobacteriaceae</taxon>
        <taxon>Mucilaginibacter</taxon>
    </lineage>
</organism>
<gene>
    <name evidence="2" type="ORF">Mucpa_3649</name>
</gene>
<dbReference type="PANTHER" id="PTHR10151:SF120">
    <property type="entry name" value="BIS(5'-ADENOSYL)-TRIPHOSPHATASE"/>
    <property type="match status" value="1"/>
</dbReference>
<dbReference type="Pfam" id="PF01663">
    <property type="entry name" value="Phosphodiest"/>
    <property type="match status" value="1"/>
</dbReference>
<dbReference type="InterPro" id="IPR017850">
    <property type="entry name" value="Alkaline_phosphatase_core_sf"/>
</dbReference>
<dbReference type="Gene3D" id="3.40.720.10">
    <property type="entry name" value="Alkaline Phosphatase, subunit A"/>
    <property type="match status" value="1"/>
</dbReference>
<dbReference type="SUPFAM" id="SSF53649">
    <property type="entry name" value="Alkaline phosphatase-like"/>
    <property type="match status" value="1"/>
</dbReference>
<dbReference type="AlphaFoldDB" id="H1XZQ5"/>
<dbReference type="InterPro" id="IPR002591">
    <property type="entry name" value="Phosphodiest/P_Trfase"/>
</dbReference>
<reference evidence="2" key="1">
    <citation type="submission" date="2011-09" db="EMBL/GenBank/DDBJ databases">
        <title>The permanent draft genome of Mucilaginibacter paludis DSM 18603.</title>
        <authorList>
            <consortium name="US DOE Joint Genome Institute (JGI-PGF)"/>
            <person name="Lucas S."/>
            <person name="Han J."/>
            <person name="Lapidus A."/>
            <person name="Bruce D."/>
            <person name="Goodwin L."/>
            <person name="Pitluck S."/>
            <person name="Peters L."/>
            <person name="Kyrpides N."/>
            <person name="Mavromatis K."/>
            <person name="Ivanova N."/>
            <person name="Mikhailova N."/>
            <person name="Held B."/>
            <person name="Detter J.C."/>
            <person name="Tapia R."/>
            <person name="Han C."/>
            <person name="Land M."/>
            <person name="Hauser L."/>
            <person name="Markowitz V."/>
            <person name="Cheng J.-F."/>
            <person name="Hugenholtz P."/>
            <person name="Woyke T."/>
            <person name="Wu D."/>
            <person name="Tindall B."/>
            <person name="Brambilla E."/>
            <person name="Klenk H.-P."/>
            <person name="Eisen J.A."/>
        </authorList>
    </citation>
    <scope>NUCLEOTIDE SEQUENCE [LARGE SCALE GENOMIC DNA]</scope>
    <source>
        <strain evidence="2">DSM 18603</strain>
    </source>
</reference>
<evidence type="ECO:0000313" key="3">
    <source>
        <dbReference type="Proteomes" id="UP000002774"/>
    </source>
</evidence>
<proteinExistence type="predicted"/>
<keyword evidence="3" id="KW-1185">Reference proteome</keyword>